<sequence length="84" mass="9701">MSSIAEQLNKARNDELLDLTLRNPLISHRTLKSRGVEVIDERPTEVYRILVKEGRKMSFLEVSEEEKKKLRGSEEEPDTNYPGS</sequence>
<reference evidence="2" key="1">
    <citation type="submission" date="2022-08" db="EMBL/GenBank/DDBJ databases">
        <title>Genomic Encyclopedia of Type Strains, Phase V (KMG-V): Genome sequencing to study the core and pangenomes of soil and plant-associated prokaryotes.</title>
        <authorList>
            <person name="Whitman W."/>
        </authorList>
    </citation>
    <scope>NUCLEOTIDE SEQUENCE</scope>
    <source>
        <strain evidence="2">SP3012</strain>
    </source>
</reference>
<comment type="caution">
    <text evidence="2">The sequence shown here is derived from an EMBL/GenBank/DDBJ whole genome shotgun (WGS) entry which is preliminary data.</text>
</comment>
<evidence type="ECO:0000313" key="3">
    <source>
        <dbReference type="Proteomes" id="UP001155040"/>
    </source>
</evidence>
<proteinExistence type="predicted"/>
<dbReference type="InterPro" id="IPR025103">
    <property type="entry name" value="DUF4011"/>
</dbReference>
<feature type="compositionally biased region" description="Basic and acidic residues" evidence="1">
    <location>
        <begin position="65"/>
        <end position="74"/>
    </location>
</feature>
<dbReference type="AlphaFoldDB" id="A0A9X2ULS9"/>
<organism evidence="2 3">
    <name type="scientific">Salinibacter ruber</name>
    <dbReference type="NCBI Taxonomy" id="146919"/>
    <lineage>
        <taxon>Bacteria</taxon>
        <taxon>Pseudomonadati</taxon>
        <taxon>Rhodothermota</taxon>
        <taxon>Rhodothermia</taxon>
        <taxon>Rhodothermales</taxon>
        <taxon>Salinibacteraceae</taxon>
        <taxon>Salinibacter</taxon>
    </lineage>
</organism>
<dbReference type="RefSeq" id="WP_259090965.1">
    <property type="nucleotide sequence ID" value="NZ_JANTZY010000033.1"/>
</dbReference>
<feature type="region of interest" description="Disordered" evidence="1">
    <location>
        <begin position="62"/>
        <end position="84"/>
    </location>
</feature>
<dbReference type="Pfam" id="PF13195">
    <property type="entry name" value="DUF4011"/>
    <property type="match status" value="1"/>
</dbReference>
<name>A0A9X2ULS9_9BACT</name>
<gene>
    <name evidence="2" type="ORF">GGQ01_002286</name>
</gene>
<dbReference type="Proteomes" id="UP001155040">
    <property type="component" value="Unassembled WGS sequence"/>
</dbReference>
<evidence type="ECO:0000256" key="1">
    <source>
        <dbReference type="SAM" id="MobiDB-lite"/>
    </source>
</evidence>
<evidence type="ECO:0000313" key="2">
    <source>
        <dbReference type="EMBL" id="MCS4037206.1"/>
    </source>
</evidence>
<dbReference type="EMBL" id="JANUBF010000015">
    <property type="protein sequence ID" value="MCS4037206.1"/>
    <property type="molecule type" value="Genomic_DNA"/>
</dbReference>
<accession>A0A9X2ULS9</accession>
<protein>
    <submittedName>
        <fullName evidence="2">Uncharacterized protein</fullName>
    </submittedName>
</protein>